<dbReference type="Proteomes" id="UP001250214">
    <property type="component" value="Unassembled WGS sequence"/>
</dbReference>
<keyword evidence="12" id="KW-1185">Reference proteome</keyword>
<name>A0ABU2HBE2_9ACTN</name>
<evidence type="ECO:0000256" key="10">
    <source>
        <dbReference type="ARBA" id="ARBA00033062"/>
    </source>
</evidence>
<keyword evidence="7" id="KW-0808">Transferase</keyword>
<keyword evidence="6" id="KW-0489">Methyltransferase</keyword>
<evidence type="ECO:0000313" key="11">
    <source>
        <dbReference type="EMBL" id="MDS1272637.1"/>
    </source>
</evidence>
<dbReference type="NCBIfam" id="NF000466">
    <property type="entry name" value="16S_rRNA_Rmt_gen"/>
    <property type="match status" value="1"/>
</dbReference>
<accession>A0ABU2HBE2</accession>
<evidence type="ECO:0000256" key="1">
    <source>
        <dbReference type="ARBA" id="ARBA00001643"/>
    </source>
</evidence>
<organism evidence="11 12">
    <name type="scientific">Lipingzhangella rawalii</name>
    <dbReference type="NCBI Taxonomy" id="2055835"/>
    <lineage>
        <taxon>Bacteria</taxon>
        <taxon>Bacillati</taxon>
        <taxon>Actinomycetota</taxon>
        <taxon>Actinomycetes</taxon>
        <taxon>Streptosporangiales</taxon>
        <taxon>Nocardiopsidaceae</taxon>
        <taxon>Lipingzhangella</taxon>
    </lineage>
</organism>
<evidence type="ECO:0000256" key="6">
    <source>
        <dbReference type="ARBA" id="ARBA00022603"/>
    </source>
</evidence>
<keyword evidence="9" id="KW-0046">Antibiotic resistance</keyword>
<dbReference type="InterPro" id="IPR029063">
    <property type="entry name" value="SAM-dependent_MTases_sf"/>
</dbReference>
<keyword evidence="8" id="KW-0949">S-adenosyl-L-methionine</keyword>
<comment type="caution">
    <text evidence="11">The sequence shown here is derived from an EMBL/GenBank/DDBJ whole genome shotgun (WGS) entry which is preliminary data.</text>
</comment>
<evidence type="ECO:0000256" key="2">
    <source>
        <dbReference type="ARBA" id="ARBA00005487"/>
    </source>
</evidence>
<evidence type="ECO:0000256" key="4">
    <source>
        <dbReference type="ARBA" id="ARBA00015154"/>
    </source>
</evidence>
<evidence type="ECO:0000256" key="5">
    <source>
        <dbReference type="ARBA" id="ARBA00022552"/>
    </source>
</evidence>
<dbReference type="Gene3D" id="1.10.8.10">
    <property type="entry name" value="DNA helicase RuvA subunit, C-terminal domain"/>
    <property type="match status" value="1"/>
</dbReference>
<comment type="similarity">
    <text evidence="2">Belongs to the methyltransferase superfamily. Aminoglycoside resistance family.</text>
</comment>
<dbReference type="Gene3D" id="3.40.50.150">
    <property type="entry name" value="Vaccinia Virus protein VP39"/>
    <property type="match status" value="1"/>
</dbReference>
<reference evidence="12" key="1">
    <citation type="submission" date="2023-07" db="EMBL/GenBank/DDBJ databases">
        <title>Novel species in the genus Lipingzhangella isolated from Sambhar Salt Lake.</title>
        <authorList>
            <person name="Jiya N."/>
            <person name="Kajale S."/>
            <person name="Sharma A."/>
        </authorList>
    </citation>
    <scope>NUCLEOTIDE SEQUENCE [LARGE SCALE GENOMIC DNA]</scope>
    <source>
        <strain evidence="12">LS1_29</strain>
    </source>
</reference>
<dbReference type="EC" id="2.1.1.179" evidence="3"/>
<evidence type="ECO:0000256" key="9">
    <source>
        <dbReference type="ARBA" id="ARBA00023251"/>
    </source>
</evidence>
<dbReference type="Pfam" id="PF07091">
    <property type="entry name" value="FmrO"/>
    <property type="match status" value="1"/>
</dbReference>
<sequence length="279" mass="30928">MSADDVQAVASAVARSKRYTVVAPDTVRRLARKALVSSQGNVPDAVKRTKRGLHEIYGAYLPGSAPNYRSMLRRLRPAAESGDAEQMEAALDSAMRVHASTRERLDELSLFYREVFRRVPQPTVIADLACGLNPLSIPWMGLDSSVTYLASDIDTEQARFLGEALTLLGVEHRSEVLDLVLEPELAPADLTLLLKTVPCLERQRTGVGWELLERVPSRWLVVTFPTKSLGQRSKGMFQTHSSAFDAYAAQRSWRVEQFELSNELVYVVDKDPDGEPAGS</sequence>
<keyword evidence="5" id="KW-0698">rRNA processing</keyword>
<dbReference type="InterPro" id="IPR010769">
    <property type="entry name" value="rRNA_MeTrfase_GmN_bac"/>
</dbReference>
<dbReference type="PIRSF" id="PIRSF015852">
    <property type="entry name" value="RRNA_mtase_Grm"/>
    <property type="match status" value="1"/>
</dbReference>
<evidence type="ECO:0000313" key="12">
    <source>
        <dbReference type="Proteomes" id="UP001250214"/>
    </source>
</evidence>
<dbReference type="EMBL" id="JAVLVT010000020">
    <property type="protein sequence ID" value="MDS1272637.1"/>
    <property type="molecule type" value="Genomic_DNA"/>
</dbReference>
<protein>
    <recommendedName>
        <fullName evidence="4">16S rRNA (guanine(1405)-N(7))-methyltransferase</fullName>
        <ecNumber evidence="3">2.1.1.179</ecNumber>
    </recommendedName>
    <alternativeName>
        <fullName evidence="10">16S rRNA m7G1405 methyltransferase</fullName>
    </alternativeName>
</protein>
<evidence type="ECO:0000256" key="3">
    <source>
        <dbReference type="ARBA" id="ARBA00012300"/>
    </source>
</evidence>
<comment type="catalytic activity">
    <reaction evidence="1">
        <text>guanosine(1405) in 16S rRNA + S-adenosyl-L-methionine = N(7)-methylguanosine(1405) in 16S rRNA + S-adenosyl-L-homocysteine</text>
        <dbReference type="Rhea" id="RHEA:42772"/>
        <dbReference type="Rhea" id="RHEA-COMP:10225"/>
        <dbReference type="Rhea" id="RHEA-COMP:10226"/>
        <dbReference type="ChEBI" id="CHEBI:57856"/>
        <dbReference type="ChEBI" id="CHEBI:59789"/>
        <dbReference type="ChEBI" id="CHEBI:74269"/>
        <dbReference type="ChEBI" id="CHEBI:74480"/>
        <dbReference type="EC" id="2.1.1.179"/>
    </reaction>
</comment>
<gene>
    <name evidence="11" type="ORF">RIF23_20325</name>
</gene>
<evidence type="ECO:0000256" key="8">
    <source>
        <dbReference type="ARBA" id="ARBA00022691"/>
    </source>
</evidence>
<dbReference type="RefSeq" id="WP_310914233.1">
    <property type="nucleotide sequence ID" value="NZ_JAVLVT010000020.1"/>
</dbReference>
<evidence type="ECO:0000256" key="7">
    <source>
        <dbReference type="ARBA" id="ARBA00022679"/>
    </source>
</evidence>
<dbReference type="InterPro" id="IPR025981">
    <property type="entry name" value="rRNA_MeTrfase"/>
</dbReference>
<proteinExistence type="inferred from homology"/>